<dbReference type="EMBL" id="CAFBMF010000035">
    <property type="protein sequence ID" value="CAB4897183.1"/>
    <property type="molecule type" value="Genomic_DNA"/>
</dbReference>
<accession>A0A6J6XST5</accession>
<gene>
    <name evidence="1" type="ORF">UFOPK2658_00718</name>
    <name evidence="2" type="ORF">UFOPK3004_00418</name>
    <name evidence="3" type="ORF">UFOPK3304_00720</name>
    <name evidence="4" type="ORF">UFOPK3494_00743</name>
</gene>
<proteinExistence type="predicted"/>
<sequence>MGLFGPSPQEKFNELCASTLTRIFGSSVEDSMKERLANQFLDLAKAAADDKSCDVLRETNKASADALQMVRYFEEIEARKRR</sequence>
<evidence type="ECO:0000313" key="3">
    <source>
        <dbReference type="EMBL" id="CAB4865765.1"/>
    </source>
</evidence>
<dbReference type="EMBL" id="CAFBLJ010000028">
    <property type="protein sequence ID" value="CAB4865765.1"/>
    <property type="molecule type" value="Genomic_DNA"/>
</dbReference>
<evidence type="ECO:0000313" key="4">
    <source>
        <dbReference type="EMBL" id="CAB4897183.1"/>
    </source>
</evidence>
<name>A0A6J6XST5_9ZZZZ</name>
<dbReference type="AlphaFoldDB" id="A0A6J6XST5"/>
<reference evidence="2" key="1">
    <citation type="submission" date="2020-05" db="EMBL/GenBank/DDBJ databases">
        <authorList>
            <person name="Chiriac C."/>
            <person name="Salcher M."/>
            <person name="Ghai R."/>
            <person name="Kavagutti S V."/>
        </authorList>
    </citation>
    <scope>NUCLEOTIDE SEQUENCE</scope>
</reference>
<protein>
    <submittedName>
        <fullName evidence="2">Unannotated protein</fullName>
    </submittedName>
</protein>
<organism evidence="2">
    <name type="scientific">freshwater metagenome</name>
    <dbReference type="NCBI Taxonomy" id="449393"/>
    <lineage>
        <taxon>unclassified sequences</taxon>
        <taxon>metagenomes</taxon>
        <taxon>ecological metagenomes</taxon>
    </lineage>
</organism>
<dbReference type="EMBL" id="CAFAAL010000021">
    <property type="protein sequence ID" value="CAB4796877.1"/>
    <property type="molecule type" value="Genomic_DNA"/>
</dbReference>
<dbReference type="EMBL" id="CAEZYH010000021">
    <property type="protein sequence ID" value="CAB4716363.1"/>
    <property type="molecule type" value="Genomic_DNA"/>
</dbReference>
<evidence type="ECO:0000313" key="2">
    <source>
        <dbReference type="EMBL" id="CAB4796877.1"/>
    </source>
</evidence>
<evidence type="ECO:0000313" key="1">
    <source>
        <dbReference type="EMBL" id="CAB4716363.1"/>
    </source>
</evidence>